<dbReference type="Proteomes" id="UP000663873">
    <property type="component" value="Unassembled WGS sequence"/>
</dbReference>
<organism evidence="1 2">
    <name type="scientific">Rotaria socialis</name>
    <dbReference type="NCBI Taxonomy" id="392032"/>
    <lineage>
        <taxon>Eukaryota</taxon>
        <taxon>Metazoa</taxon>
        <taxon>Spiralia</taxon>
        <taxon>Gnathifera</taxon>
        <taxon>Rotifera</taxon>
        <taxon>Eurotatoria</taxon>
        <taxon>Bdelloidea</taxon>
        <taxon>Philodinida</taxon>
        <taxon>Philodinidae</taxon>
        <taxon>Rotaria</taxon>
    </lineage>
</organism>
<name>A0A821W0X7_9BILA</name>
<protein>
    <submittedName>
        <fullName evidence="1">Uncharacterized protein</fullName>
    </submittedName>
</protein>
<proteinExistence type="predicted"/>
<keyword evidence="2" id="KW-1185">Reference proteome</keyword>
<feature type="non-terminal residue" evidence="1">
    <location>
        <position position="1"/>
    </location>
</feature>
<dbReference type="AlphaFoldDB" id="A0A821W0X7"/>
<reference evidence="1" key="1">
    <citation type="submission" date="2021-02" db="EMBL/GenBank/DDBJ databases">
        <authorList>
            <person name="Nowell W R."/>
        </authorList>
    </citation>
    <scope>NUCLEOTIDE SEQUENCE</scope>
</reference>
<evidence type="ECO:0000313" key="1">
    <source>
        <dbReference type="EMBL" id="CAF4917691.1"/>
    </source>
</evidence>
<feature type="non-terminal residue" evidence="1">
    <location>
        <position position="80"/>
    </location>
</feature>
<comment type="caution">
    <text evidence="1">The sequence shown here is derived from an EMBL/GenBank/DDBJ whole genome shotgun (WGS) entry which is preliminary data.</text>
</comment>
<gene>
    <name evidence="1" type="ORF">UJA718_LOCUS46270</name>
</gene>
<evidence type="ECO:0000313" key="2">
    <source>
        <dbReference type="Proteomes" id="UP000663873"/>
    </source>
</evidence>
<sequence>DKLAENLWSLTSAKLFSCVLARDPSWANSFGHYALMIVPVQDQRLAEDILRKRNYTENIFDEHLFNDSESKTQLQKINQH</sequence>
<dbReference type="EMBL" id="CAJOBP010081926">
    <property type="protein sequence ID" value="CAF4917691.1"/>
    <property type="molecule type" value="Genomic_DNA"/>
</dbReference>
<accession>A0A821W0X7</accession>